<dbReference type="EMBL" id="LFBU01000001">
    <property type="protein sequence ID" value="KMQ75801.1"/>
    <property type="molecule type" value="Genomic_DNA"/>
</dbReference>
<evidence type="ECO:0000313" key="2">
    <source>
        <dbReference type="Proteomes" id="UP000036102"/>
    </source>
</evidence>
<keyword evidence="1" id="KW-0012">Acyltransferase</keyword>
<dbReference type="OrthoDB" id="9776898at2"/>
<dbReference type="InterPro" id="IPR016181">
    <property type="entry name" value="Acyl_CoA_acyltransferase"/>
</dbReference>
<dbReference type="RefSeq" id="WP_048495861.1">
    <property type="nucleotide sequence ID" value="NZ_LFBU01000001.1"/>
</dbReference>
<dbReference type="PANTHER" id="PTHR47017:SF1">
    <property type="entry name" value="ACYL-COA"/>
    <property type="match status" value="1"/>
</dbReference>
<dbReference type="AlphaFoldDB" id="A0A0J7JDB9"/>
<dbReference type="PANTHER" id="PTHR47017">
    <property type="entry name" value="ACYL-COA"/>
    <property type="match status" value="1"/>
</dbReference>
<accession>A0A0J7JDB9</accession>
<organism evidence="1 2">
    <name type="scientific">Marinobacter subterrani</name>
    <dbReference type="NCBI Taxonomy" id="1658765"/>
    <lineage>
        <taxon>Bacteria</taxon>
        <taxon>Pseudomonadati</taxon>
        <taxon>Pseudomonadota</taxon>
        <taxon>Gammaproteobacteria</taxon>
        <taxon>Pseudomonadales</taxon>
        <taxon>Marinobacteraceae</taxon>
        <taxon>Marinobacter</taxon>
    </lineage>
</organism>
<dbReference type="GO" id="GO:0016746">
    <property type="term" value="F:acyltransferase activity"/>
    <property type="evidence" value="ECO:0007669"/>
    <property type="project" value="UniProtKB-KW"/>
</dbReference>
<dbReference type="InterPro" id="IPR007434">
    <property type="entry name" value="FemAB-like"/>
</dbReference>
<dbReference type="Proteomes" id="UP000036102">
    <property type="component" value="Unassembled WGS sequence"/>
</dbReference>
<name>A0A0J7JDB9_9GAMM</name>
<dbReference type="SUPFAM" id="SSF55729">
    <property type="entry name" value="Acyl-CoA N-acyltransferases (Nat)"/>
    <property type="match status" value="1"/>
</dbReference>
<gene>
    <name evidence="1" type="ORF">Msub_12010</name>
</gene>
<evidence type="ECO:0000313" key="1">
    <source>
        <dbReference type="EMBL" id="KMQ75801.1"/>
    </source>
</evidence>
<dbReference type="Gene3D" id="3.40.630.30">
    <property type="match status" value="1"/>
</dbReference>
<protein>
    <submittedName>
        <fullName evidence="1">Putative N-acyltransferase</fullName>
    </submittedName>
</protein>
<proteinExistence type="predicted"/>
<reference evidence="1 2" key="1">
    <citation type="submission" date="2015-06" db="EMBL/GenBank/DDBJ databases">
        <title>Marinobacter subterrani, a genetically tractable neutrophilic iron-oxidizing strain isolated from the Soudan Iron Mine.</title>
        <authorList>
            <person name="Bonis B.M."/>
            <person name="Gralnick J.A."/>
        </authorList>
    </citation>
    <scope>NUCLEOTIDE SEQUENCE [LARGE SCALE GENOMIC DNA]</scope>
    <source>
        <strain evidence="1 2">JG233</strain>
    </source>
</reference>
<sequence>MSPPGLSALTLETCTSITAIPPQDWQRLAGETNPFLRYEFFRALEESGCTSADTGWTPCHLVFRTGGRIAGLAPGFLKSHSMGEYVFDWAWADAYQRHGLDYYPKLLIAIPFTPSTGPRLLLEPALREQLTPALLHDLLDTLTERLGAHSWHLLFPDAQDQMLLRHDQELHRLGCQFHWHNHGYRSFEDFLAELNSRKRKSIRKERRQVAEQGIAFARYHGRDIPDEVLTAFHVFYQATYLKRGQRPYLTKRFFELLRQHLPEHLHLVMAVREGELIAGALFLAGQDTLYGRYWGCLDEYNHLHFETCYYQGIELAMDLGLQHFDAGAQGEHKLVRGFEPIITHSWHGILHPGFRDAIDNFTREEADHVLGYFEDAKSVLPFRQQPPD</sequence>
<comment type="caution">
    <text evidence="1">The sequence shown here is derived from an EMBL/GenBank/DDBJ whole genome shotgun (WGS) entry which is preliminary data.</text>
</comment>
<dbReference type="STRING" id="1658765.Msub_12010"/>
<keyword evidence="2" id="KW-1185">Reference proteome</keyword>
<keyword evidence="1" id="KW-0808">Transferase</keyword>
<dbReference type="Pfam" id="PF04339">
    <property type="entry name" value="FemAB_like"/>
    <property type="match status" value="1"/>
</dbReference>
<dbReference type="PATRIC" id="fig|1658765.3.peg.2011"/>